<evidence type="ECO:0000256" key="2">
    <source>
        <dbReference type="SAM" id="Phobius"/>
    </source>
</evidence>
<protein>
    <submittedName>
        <fullName evidence="3">Uncharacterized protein</fullName>
    </submittedName>
</protein>
<name>A0A7R8X3M0_9CRUS</name>
<evidence type="ECO:0000313" key="4">
    <source>
        <dbReference type="Proteomes" id="UP000677054"/>
    </source>
</evidence>
<feature type="transmembrane region" description="Helical" evidence="2">
    <location>
        <begin position="99"/>
        <end position="124"/>
    </location>
</feature>
<dbReference type="EMBL" id="LR899530">
    <property type="protein sequence ID" value="CAD7240189.1"/>
    <property type="molecule type" value="Genomic_DNA"/>
</dbReference>
<accession>A0A7R8X3M0</accession>
<gene>
    <name evidence="3" type="ORF">DSTB1V02_LOCUS221</name>
</gene>
<keyword evidence="4" id="KW-1185">Reference proteome</keyword>
<feature type="compositionally biased region" description="Polar residues" evidence="1">
    <location>
        <begin position="323"/>
        <end position="339"/>
    </location>
</feature>
<evidence type="ECO:0000256" key="1">
    <source>
        <dbReference type="SAM" id="MobiDB-lite"/>
    </source>
</evidence>
<dbReference type="Proteomes" id="UP000677054">
    <property type="component" value="Unassembled WGS sequence"/>
</dbReference>
<keyword evidence="2" id="KW-0472">Membrane</keyword>
<dbReference type="EMBL" id="CAJPEV010000013">
    <property type="protein sequence ID" value="CAG0878703.1"/>
    <property type="molecule type" value="Genomic_DNA"/>
</dbReference>
<organism evidence="3">
    <name type="scientific">Darwinula stevensoni</name>
    <dbReference type="NCBI Taxonomy" id="69355"/>
    <lineage>
        <taxon>Eukaryota</taxon>
        <taxon>Metazoa</taxon>
        <taxon>Ecdysozoa</taxon>
        <taxon>Arthropoda</taxon>
        <taxon>Crustacea</taxon>
        <taxon>Oligostraca</taxon>
        <taxon>Ostracoda</taxon>
        <taxon>Podocopa</taxon>
        <taxon>Podocopida</taxon>
        <taxon>Darwinulocopina</taxon>
        <taxon>Darwinuloidea</taxon>
        <taxon>Darwinulidae</taxon>
        <taxon>Darwinula</taxon>
    </lineage>
</organism>
<proteinExistence type="predicted"/>
<reference evidence="3" key="1">
    <citation type="submission" date="2020-11" db="EMBL/GenBank/DDBJ databases">
        <authorList>
            <person name="Tran Van P."/>
        </authorList>
    </citation>
    <scope>NUCLEOTIDE SEQUENCE</scope>
</reference>
<evidence type="ECO:0000313" key="3">
    <source>
        <dbReference type="EMBL" id="CAD7240189.1"/>
    </source>
</evidence>
<keyword evidence="2" id="KW-1133">Transmembrane helix</keyword>
<feature type="compositionally biased region" description="Polar residues" evidence="1">
    <location>
        <begin position="237"/>
        <end position="260"/>
    </location>
</feature>
<sequence length="396" mass="44781">MCCYFKSCCGISTYASSIAVAIFQLSWLVPALALLIMFEVEISQPNSSFLTTPEYLPLLKPWETQMKPYVAALIGVVGAYTIIIILMLIGVIKNMELIIIPYLIATPIKIFLSLMIGIAMPVVYFAHREDYSFMTANISRVKDIVTVFCLLATILGILTAILECIFFVVVLSEFRTISRQRHERKTVKEGGGSQAENHIIPRVNVVHTRSPAENSTVSHERGFINPSYQKEEGPGVNRSNSRLQTFQGSNYGREQSSQQGRGPVQQPFRNSNYGREPMQQPSRNSNYGREPMQQPSRNSNYGREPMQQPSRNSNYGREPMQQPFRNSNYGREPMQQSFKGPNYGREAPQEGFSKTRMEDQFSGQSIDQRRGYEANFGMNYGMKGVRGAGNKSDMMY</sequence>
<feature type="transmembrane region" description="Helical" evidence="2">
    <location>
        <begin position="12"/>
        <end position="38"/>
    </location>
</feature>
<feature type="compositionally biased region" description="Polar residues" evidence="1">
    <location>
        <begin position="267"/>
        <end position="315"/>
    </location>
</feature>
<keyword evidence="2" id="KW-0812">Transmembrane</keyword>
<feature type="transmembrane region" description="Helical" evidence="2">
    <location>
        <begin position="144"/>
        <end position="171"/>
    </location>
</feature>
<feature type="region of interest" description="Disordered" evidence="1">
    <location>
        <begin position="182"/>
        <end position="367"/>
    </location>
</feature>
<feature type="transmembrane region" description="Helical" evidence="2">
    <location>
        <begin position="69"/>
        <end position="92"/>
    </location>
</feature>
<dbReference type="AlphaFoldDB" id="A0A7R8X3M0"/>